<dbReference type="EMBL" id="BAABHC010000014">
    <property type="protein sequence ID" value="GAA4434778.1"/>
    <property type="molecule type" value="Genomic_DNA"/>
</dbReference>
<accession>A0ABP8LS22</accession>
<organism evidence="1 2">
    <name type="scientific">Pontibacter saemangeumensis</name>
    <dbReference type="NCBI Taxonomy" id="1084525"/>
    <lineage>
        <taxon>Bacteria</taxon>
        <taxon>Pseudomonadati</taxon>
        <taxon>Bacteroidota</taxon>
        <taxon>Cytophagia</taxon>
        <taxon>Cytophagales</taxon>
        <taxon>Hymenobacteraceae</taxon>
        <taxon>Pontibacter</taxon>
    </lineage>
</organism>
<reference evidence="2" key="1">
    <citation type="journal article" date="2019" name="Int. J. Syst. Evol. Microbiol.">
        <title>The Global Catalogue of Microorganisms (GCM) 10K type strain sequencing project: providing services to taxonomists for standard genome sequencing and annotation.</title>
        <authorList>
            <consortium name="The Broad Institute Genomics Platform"/>
            <consortium name="The Broad Institute Genome Sequencing Center for Infectious Disease"/>
            <person name="Wu L."/>
            <person name="Ma J."/>
        </authorList>
    </citation>
    <scope>NUCLEOTIDE SEQUENCE [LARGE SCALE GENOMIC DNA]</scope>
    <source>
        <strain evidence="2">JCM 17926</strain>
    </source>
</reference>
<name>A0ABP8LS22_9BACT</name>
<dbReference type="Proteomes" id="UP001500552">
    <property type="component" value="Unassembled WGS sequence"/>
</dbReference>
<dbReference type="RefSeq" id="WP_345159655.1">
    <property type="nucleotide sequence ID" value="NZ_BAABHC010000014.1"/>
</dbReference>
<proteinExistence type="predicted"/>
<keyword evidence="2" id="KW-1185">Reference proteome</keyword>
<comment type="caution">
    <text evidence="1">The sequence shown here is derived from an EMBL/GenBank/DDBJ whole genome shotgun (WGS) entry which is preliminary data.</text>
</comment>
<gene>
    <name evidence="1" type="ORF">GCM10023188_26140</name>
</gene>
<evidence type="ECO:0000313" key="2">
    <source>
        <dbReference type="Proteomes" id="UP001500552"/>
    </source>
</evidence>
<sequence length="82" mass="9593">MTRKENKQLYMELLTKVTSKFTTEYADKVKVANPELKFSTITNVRYGRSPKLDVLIFMIRVDLPHFNIPEKFLKAEELKSVA</sequence>
<protein>
    <submittedName>
        <fullName evidence="1">Uncharacterized protein</fullName>
    </submittedName>
</protein>
<evidence type="ECO:0000313" key="1">
    <source>
        <dbReference type="EMBL" id="GAA4434778.1"/>
    </source>
</evidence>